<organism evidence="1 2">
    <name type="scientific">Nannochloropsis gaditana</name>
    <dbReference type="NCBI Taxonomy" id="72520"/>
    <lineage>
        <taxon>Eukaryota</taxon>
        <taxon>Sar</taxon>
        <taxon>Stramenopiles</taxon>
        <taxon>Ochrophyta</taxon>
        <taxon>Eustigmatophyceae</taxon>
        <taxon>Eustigmatales</taxon>
        <taxon>Monodopsidaceae</taxon>
        <taxon>Nannochloropsis</taxon>
    </lineage>
</organism>
<proteinExistence type="predicted"/>
<evidence type="ECO:0000313" key="2">
    <source>
        <dbReference type="Proteomes" id="UP000019335"/>
    </source>
</evidence>
<comment type="caution">
    <text evidence="1">The sequence shown here is derived from an EMBL/GenBank/DDBJ whole genome shotgun (WGS) entry which is preliminary data.</text>
</comment>
<evidence type="ECO:0000313" key="1">
    <source>
        <dbReference type="EMBL" id="EWM22708.1"/>
    </source>
</evidence>
<dbReference type="InterPro" id="IPR002110">
    <property type="entry name" value="Ankyrin_rpt"/>
</dbReference>
<sequence>MSRVTPLRHAAYRSVVRLLLHYGADPTLADAQGGLPVQVACFLRNRHKRPTVTRLLLEGHRGYLLRKARQLLLLACENAGKGGEGVSGGCKGAPEEGMPGRRGWPRVVLRAHLGMGERGEDRKVFFRREEGREEEKEMEGCGDLGEERGREETKYECEIVEEICAYMLLKINQDLFMELADFFT</sequence>
<reference evidence="1 2" key="1">
    <citation type="journal article" date="2014" name="Mol. Plant">
        <title>Chromosome Scale Genome Assembly and Transcriptome Profiling of Nannochloropsis gaditana in Nitrogen Depletion.</title>
        <authorList>
            <person name="Corteggiani Carpinelli E."/>
            <person name="Telatin A."/>
            <person name="Vitulo N."/>
            <person name="Forcato C."/>
            <person name="D'Angelo M."/>
            <person name="Schiavon R."/>
            <person name="Vezzi A."/>
            <person name="Giacometti G.M."/>
            <person name="Morosinotto T."/>
            <person name="Valle G."/>
        </authorList>
    </citation>
    <scope>NUCLEOTIDE SEQUENCE [LARGE SCALE GENOMIC DNA]</scope>
    <source>
        <strain evidence="1 2">B-31</strain>
    </source>
</reference>
<accession>W7TGQ8</accession>
<gene>
    <name evidence="1" type="ORF">Naga_100515g4</name>
</gene>
<dbReference type="SUPFAM" id="SSF48403">
    <property type="entry name" value="Ankyrin repeat"/>
    <property type="match status" value="1"/>
</dbReference>
<dbReference type="OrthoDB" id="539213at2759"/>
<protein>
    <submittedName>
        <fullName evidence="1">Ankyrin repeat-containing domain protein</fullName>
    </submittedName>
</protein>
<dbReference type="Gene3D" id="1.25.40.20">
    <property type="entry name" value="Ankyrin repeat-containing domain"/>
    <property type="match status" value="1"/>
</dbReference>
<dbReference type="EMBL" id="AZIL01002121">
    <property type="protein sequence ID" value="EWM22708.1"/>
    <property type="molecule type" value="Genomic_DNA"/>
</dbReference>
<dbReference type="AlphaFoldDB" id="W7TGQ8"/>
<dbReference type="Pfam" id="PF00023">
    <property type="entry name" value="Ank"/>
    <property type="match status" value="1"/>
</dbReference>
<name>W7TGQ8_9STRA</name>
<dbReference type="Proteomes" id="UP000019335">
    <property type="component" value="Unassembled WGS sequence"/>
</dbReference>
<keyword evidence="2" id="KW-1185">Reference proteome</keyword>
<dbReference type="InterPro" id="IPR036770">
    <property type="entry name" value="Ankyrin_rpt-contain_sf"/>
</dbReference>